<keyword evidence="2" id="KW-0804">Transcription</keyword>
<dbReference type="SUPFAM" id="SSF55257">
    <property type="entry name" value="RBP11-like subunits of RNA polymerase"/>
    <property type="match status" value="2"/>
</dbReference>
<organism evidence="4">
    <name type="scientific">viral metagenome</name>
    <dbReference type="NCBI Taxonomy" id="1070528"/>
    <lineage>
        <taxon>unclassified sequences</taxon>
        <taxon>metagenomes</taxon>
        <taxon>organismal metagenomes</taxon>
    </lineage>
</organism>
<proteinExistence type="predicted"/>
<dbReference type="GO" id="GO:0006351">
    <property type="term" value="P:DNA-templated transcription"/>
    <property type="evidence" value="ECO:0007669"/>
    <property type="project" value="InterPro"/>
</dbReference>
<evidence type="ECO:0000259" key="3">
    <source>
        <dbReference type="SMART" id="SM00662"/>
    </source>
</evidence>
<evidence type="ECO:0000313" key="4">
    <source>
        <dbReference type="EMBL" id="QHS95879.1"/>
    </source>
</evidence>
<dbReference type="InterPro" id="IPR036643">
    <property type="entry name" value="RNApol_insert_sf"/>
</dbReference>
<protein>
    <recommendedName>
        <fullName evidence="3">DNA-directed RNA polymerase RpoA/D/Rpb3-type domain-containing protein</fullName>
    </recommendedName>
</protein>
<dbReference type="PANTHER" id="PTHR11800:SF2">
    <property type="entry name" value="DNA-DIRECTED RNA POLYMERASE II SUBUNIT RPB3"/>
    <property type="match status" value="1"/>
</dbReference>
<dbReference type="EMBL" id="MN739260">
    <property type="protein sequence ID" value="QHS95879.1"/>
    <property type="molecule type" value="Genomic_DNA"/>
</dbReference>
<evidence type="ECO:0000256" key="2">
    <source>
        <dbReference type="ARBA" id="ARBA00023163"/>
    </source>
</evidence>
<dbReference type="InterPro" id="IPR036603">
    <property type="entry name" value="RBP11-like"/>
</dbReference>
<reference evidence="4" key="1">
    <citation type="journal article" date="2020" name="Nature">
        <title>Giant virus diversity and host interactions through global metagenomics.</title>
        <authorList>
            <person name="Schulz F."/>
            <person name="Roux S."/>
            <person name="Paez-Espino D."/>
            <person name="Jungbluth S."/>
            <person name="Walsh D.A."/>
            <person name="Denef V.J."/>
            <person name="McMahon K.D."/>
            <person name="Konstantinidis K.T."/>
            <person name="Eloe-Fadrosh E.A."/>
            <person name="Kyrpides N.C."/>
            <person name="Woyke T."/>
        </authorList>
    </citation>
    <scope>NUCLEOTIDE SEQUENCE</scope>
    <source>
        <strain evidence="4">GVMAG-M-3300019093-7</strain>
    </source>
</reference>
<name>A0A6C0BWH0_9ZZZZ</name>
<dbReference type="Pfam" id="PF01193">
    <property type="entry name" value="RNA_pol_L"/>
    <property type="match status" value="1"/>
</dbReference>
<dbReference type="GO" id="GO:0046983">
    <property type="term" value="F:protein dimerization activity"/>
    <property type="evidence" value="ECO:0007669"/>
    <property type="project" value="InterPro"/>
</dbReference>
<feature type="domain" description="DNA-directed RNA polymerase RpoA/D/Rpb3-type" evidence="3">
    <location>
        <begin position="14"/>
        <end position="265"/>
    </location>
</feature>
<dbReference type="GO" id="GO:0000428">
    <property type="term" value="C:DNA-directed RNA polymerase complex"/>
    <property type="evidence" value="ECO:0007669"/>
    <property type="project" value="UniProtKB-KW"/>
</dbReference>
<dbReference type="InterPro" id="IPR011263">
    <property type="entry name" value="DNA-dir_RNA_pol_RpoA/D/Rpb3"/>
</dbReference>
<accession>A0A6C0BWH0</accession>
<evidence type="ECO:0000256" key="1">
    <source>
        <dbReference type="ARBA" id="ARBA00022478"/>
    </source>
</evidence>
<dbReference type="GO" id="GO:0003899">
    <property type="term" value="F:DNA-directed RNA polymerase activity"/>
    <property type="evidence" value="ECO:0007669"/>
    <property type="project" value="InterPro"/>
</dbReference>
<dbReference type="Gene3D" id="3.30.1360.10">
    <property type="entry name" value="RNA polymerase, RBP11-like subunit"/>
    <property type="match status" value="2"/>
</dbReference>
<keyword evidence="1" id="KW-0240">DNA-directed RNA polymerase</keyword>
<dbReference type="Gene3D" id="2.170.120.12">
    <property type="entry name" value="DNA-directed RNA polymerase, insert domain"/>
    <property type="match status" value="1"/>
</dbReference>
<sequence length="366" mass="42474">MNPQIDKIVEKEGVLTFTLSGVNVSLANAIRRTVLSDIPTVVFKTSPNEDNKSKILVNTTRFNNEIIKQRLSCIPIHIDDIEIPLKNYLLEVNMENTSDTIMYITTEHFKIKNMLTNEYLSSKDTHNIFPPNDMGYYIDFVRLRPQISENIPGEKLQMTCEFSINNAKTDGMFNVVSCCSYGFTVDDVYMEKELDKKKQEWKDRRLSKHDIEFESDNWKLLEGKRIVKKDCFDFTIQTIGVFSNRDLIKQACKIIMTRLDNLKTIIETDAIKISESENTMKHSYDVILENEDYTIGKIIEYMLYTKFFEEAKTMTFCGFKKMHPHDIDSVIRVAYKEPADMAMVKQNLLISISLATNVYETILGKF</sequence>
<dbReference type="AlphaFoldDB" id="A0A6C0BWH0"/>
<dbReference type="PANTHER" id="PTHR11800">
    <property type="entry name" value="DNA-DIRECTED RNA POLYMERASE"/>
    <property type="match status" value="1"/>
</dbReference>
<dbReference type="InterPro" id="IPR050518">
    <property type="entry name" value="Rpo3/RPB3_RNA_Pol_subunit"/>
</dbReference>
<dbReference type="SMART" id="SM00662">
    <property type="entry name" value="RPOLD"/>
    <property type="match status" value="1"/>
</dbReference>